<protein>
    <submittedName>
        <fullName evidence="1">Uncharacterized protein</fullName>
    </submittedName>
</protein>
<evidence type="ECO:0000313" key="2">
    <source>
        <dbReference type="Proteomes" id="UP001151760"/>
    </source>
</evidence>
<reference evidence="1" key="2">
    <citation type="submission" date="2022-01" db="EMBL/GenBank/DDBJ databases">
        <authorList>
            <person name="Yamashiro T."/>
            <person name="Shiraishi A."/>
            <person name="Satake H."/>
            <person name="Nakayama K."/>
        </authorList>
    </citation>
    <scope>NUCLEOTIDE SEQUENCE</scope>
</reference>
<dbReference type="EMBL" id="BQNB010020752">
    <property type="protein sequence ID" value="GJT99253.1"/>
    <property type="molecule type" value="Genomic_DNA"/>
</dbReference>
<gene>
    <name evidence="1" type="ORF">Tco_1094771</name>
</gene>
<organism evidence="1 2">
    <name type="scientific">Tanacetum coccineum</name>
    <dbReference type="NCBI Taxonomy" id="301880"/>
    <lineage>
        <taxon>Eukaryota</taxon>
        <taxon>Viridiplantae</taxon>
        <taxon>Streptophyta</taxon>
        <taxon>Embryophyta</taxon>
        <taxon>Tracheophyta</taxon>
        <taxon>Spermatophyta</taxon>
        <taxon>Magnoliopsida</taxon>
        <taxon>eudicotyledons</taxon>
        <taxon>Gunneridae</taxon>
        <taxon>Pentapetalae</taxon>
        <taxon>asterids</taxon>
        <taxon>campanulids</taxon>
        <taxon>Asterales</taxon>
        <taxon>Asteraceae</taxon>
        <taxon>Asteroideae</taxon>
        <taxon>Anthemideae</taxon>
        <taxon>Anthemidinae</taxon>
        <taxon>Tanacetum</taxon>
    </lineage>
</organism>
<reference evidence="1" key="1">
    <citation type="journal article" date="2022" name="Int. J. Mol. Sci.">
        <title>Draft Genome of Tanacetum Coccineum: Genomic Comparison of Closely Related Tanacetum-Family Plants.</title>
        <authorList>
            <person name="Yamashiro T."/>
            <person name="Shiraishi A."/>
            <person name="Nakayama K."/>
            <person name="Satake H."/>
        </authorList>
    </citation>
    <scope>NUCLEOTIDE SEQUENCE</scope>
</reference>
<name>A0ABQ5IGN8_9ASTR</name>
<sequence length="236" mass="26372">MTKRPFKEAETTRTEKVKGSVLDAETRIILLENVQNHRRTRIKEHSSEVLGVIAGKKMMKRIKMKCVSWLKHQMRYALESTWNLGLREMEQGFLNKSSKSKNKKKDIGDSNQKTTPLLSELAKKVWNIEGKILGKDGKPMQPYRNVNVVESPMVVETLDATRADDGGVVIDVVAGNMNRPNVAEPAFSIGKNGHGVTSVNKEDEGTVKTMISGTLNTSSVEGTMRDMNSLMNKLEK</sequence>
<proteinExistence type="predicted"/>
<comment type="caution">
    <text evidence="1">The sequence shown here is derived from an EMBL/GenBank/DDBJ whole genome shotgun (WGS) entry which is preliminary data.</text>
</comment>
<accession>A0ABQ5IGN8</accession>
<keyword evidence="2" id="KW-1185">Reference proteome</keyword>
<dbReference type="Proteomes" id="UP001151760">
    <property type="component" value="Unassembled WGS sequence"/>
</dbReference>
<evidence type="ECO:0000313" key="1">
    <source>
        <dbReference type="EMBL" id="GJT99253.1"/>
    </source>
</evidence>